<dbReference type="InterPro" id="IPR005176">
    <property type="entry name" value="PONY_dom"/>
</dbReference>
<comment type="function">
    <text evidence="2">Neddylation of cullins play an essential role in the regulation of SCF-type complexes activity.</text>
</comment>
<dbReference type="Pfam" id="PF03556">
    <property type="entry name" value="Cullin_binding"/>
    <property type="match status" value="1"/>
</dbReference>
<dbReference type="SUPFAM" id="SSF46934">
    <property type="entry name" value="UBA-like"/>
    <property type="match status" value="1"/>
</dbReference>
<proteinExistence type="predicted"/>
<dbReference type="GeneID" id="30027334"/>
<dbReference type="InterPro" id="IPR014764">
    <property type="entry name" value="DCN-prot"/>
</dbReference>
<dbReference type="PROSITE" id="PS51281">
    <property type="entry name" value="TAP_C"/>
    <property type="match status" value="1"/>
</dbReference>
<keyword evidence="6" id="KW-1185">Reference proteome</keyword>
<dbReference type="GO" id="GO:0000151">
    <property type="term" value="C:ubiquitin ligase complex"/>
    <property type="evidence" value="ECO:0007669"/>
    <property type="project" value="TreeGrafter"/>
</dbReference>
<evidence type="ECO:0000313" key="6">
    <source>
        <dbReference type="Proteomes" id="UP000092555"/>
    </source>
</evidence>
<dbReference type="GO" id="GO:0051028">
    <property type="term" value="P:mRNA transport"/>
    <property type="evidence" value="ECO:0007669"/>
    <property type="project" value="InterPro"/>
</dbReference>
<feature type="domain" description="DCUN1" evidence="3">
    <location>
        <begin position="117"/>
        <end position="317"/>
    </location>
</feature>
<accession>A0A1A0H6Z5</accession>
<dbReference type="GO" id="GO:0097602">
    <property type="term" value="F:cullin family protein binding"/>
    <property type="evidence" value="ECO:0007669"/>
    <property type="project" value="TreeGrafter"/>
</dbReference>
<dbReference type="Gene3D" id="1.10.8.10">
    <property type="entry name" value="DNA helicase RuvA subunit, C-terminal domain"/>
    <property type="match status" value="1"/>
</dbReference>
<evidence type="ECO:0000256" key="2">
    <source>
        <dbReference type="RuleBase" id="RU410713"/>
    </source>
</evidence>
<keyword evidence="1" id="KW-0833">Ubl conjugation pathway</keyword>
<dbReference type="InterPro" id="IPR005637">
    <property type="entry name" value="TAP_C_dom"/>
</dbReference>
<evidence type="ECO:0000259" key="4">
    <source>
        <dbReference type="PROSITE" id="PS51281"/>
    </source>
</evidence>
<dbReference type="GO" id="GO:0005634">
    <property type="term" value="C:nucleus"/>
    <property type="evidence" value="ECO:0007669"/>
    <property type="project" value="InterPro"/>
</dbReference>
<evidence type="ECO:0000259" key="3">
    <source>
        <dbReference type="PROSITE" id="PS51229"/>
    </source>
</evidence>
<feature type="domain" description="TAP-C" evidence="4">
    <location>
        <begin position="68"/>
        <end position="125"/>
    </location>
</feature>
<dbReference type="PANTHER" id="PTHR12281">
    <property type="entry name" value="RP42 RELATED"/>
    <property type="match status" value="1"/>
</dbReference>
<dbReference type="GO" id="GO:0045116">
    <property type="term" value="P:protein neddylation"/>
    <property type="evidence" value="ECO:0007669"/>
    <property type="project" value="TreeGrafter"/>
</dbReference>
<dbReference type="GO" id="GO:0032182">
    <property type="term" value="F:ubiquitin-like protein binding"/>
    <property type="evidence" value="ECO:0007669"/>
    <property type="project" value="TreeGrafter"/>
</dbReference>
<dbReference type="InterPro" id="IPR009060">
    <property type="entry name" value="UBA-like_sf"/>
</dbReference>
<comment type="caution">
    <text evidence="5">The sequence shown here is derived from an EMBL/GenBank/DDBJ whole genome shotgun (WGS) entry which is preliminary data.</text>
</comment>
<dbReference type="EMBL" id="LXTC01000006">
    <property type="protein sequence ID" value="OBA19677.1"/>
    <property type="molecule type" value="Genomic_DNA"/>
</dbReference>
<dbReference type="Pfam" id="PF14555">
    <property type="entry name" value="UBA_4"/>
    <property type="match status" value="1"/>
</dbReference>
<dbReference type="GO" id="GO:0031624">
    <property type="term" value="F:ubiquitin conjugating enzyme binding"/>
    <property type="evidence" value="ECO:0007669"/>
    <property type="project" value="TreeGrafter"/>
</dbReference>
<gene>
    <name evidence="5" type="ORF">METBIDRAFT_13418</name>
</gene>
<reference evidence="5 6" key="1">
    <citation type="submission" date="2016-05" db="EMBL/GenBank/DDBJ databases">
        <title>Comparative genomics of biotechnologically important yeasts.</title>
        <authorList>
            <consortium name="DOE Joint Genome Institute"/>
            <person name="Riley R."/>
            <person name="Haridas S."/>
            <person name="Wolfe K.H."/>
            <person name="Lopes M.R."/>
            <person name="Hittinger C.T."/>
            <person name="Goker M."/>
            <person name="Salamov A."/>
            <person name="Wisecaver J."/>
            <person name="Long T.M."/>
            <person name="Aerts A.L."/>
            <person name="Barry K."/>
            <person name="Choi C."/>
            <person name="Clum A."/>
            <person name="Coughlan A.Y."/>
            <person name="Deshpande S."/>
            <person name="Douglass A.P."/>
            <person name="Hanson S.J."/>
            <person name="Klenk H.-P."/>
            <person name="LaButti K."/>
            <person name="Lapidus A."/>
            <person name="Lindquist E."/>
            <person name="Lipzen A."/>
            <person name="Meier-kolthoff J.P."/>
            <person name="Ohm R.A."/>
            <person name="Otillar R.P."/>
            <person name="Pangilinan J."/>
            <person name="Peng Y."/>
            <person name="Rokas A."/>
            <person name="Rosa C.A."/>
            <person name="Scheuner C."/>
            <person name="Sibirny A.A."/>
            <person name="Slot J.C."/>
            <person name="Stielow J.B."/>
            <person name="Sun H."/>
            <person name="Kurtzman C.P."/>
            <person name="Blackwell M."/>
            <person name="Grigoriev I.V."/>
            <person name="Jeffries T.W."/>
        </authorList>
    </citation>
    <scope>NUCLEOTIDE SEQUENCE [LARGE SCALE GENOMIC DNA]</scope>
    <source>
        <strain evidence="5 6">NRRL YB-4993</strain>
    </source>
</reference>
<organism evidence="5 6">
    <name type="scientific">Metschnikowia bicuspidata var. bicuspidata NRRL YB-4993</name>
    <dbReference type="NCBI Taxonomy" id="869754"/>
    <lineage>
        <taxon>Eukaryota</taxon>
        <taxon>Fungi</taxon>
        <taxon>Dikarya</taxon>
        <taxon>Ascomycota</taxon>
        <taxon>Saccharomycotina</taxon>
        <taxon>Pichiomycetes</taxon>
        <taxon>Metschnikowiaceae</taxon>
        <taxon>Metschnikowia</taxon>
    </lineage>
</organism>
<dbReference type="Proteomes" id="UP000092555">
    <property type="component" value="Unassembled WGS sequence"/>
</dbReference>
<dbReference type="InterPro" id="IPR042460">
    <property type="entry name" value="DCN1-like_PONY"/>
</dbReference>
<dbReference type="PROSITE" id="PS51229">
    <property type="entry name" value="DCUN1"/>
    <property type="match status" value="1"/>
</dbReference>
<dbReference type="RefSeq" id="XP_018710205.1">
    <property type="nucleotide sequence ID" value="XM_018854358.1"/>
</dbReference>
<evidence type="ECO:0000313" key="5">
    <source>
        <dbReference type="EMBL" id="OBA19677.1"/>
    </source>
</evidence>
<name>A0A1A0H6Z5_9ASCO</name>
<dbReference type="OrthoDB" id="27198at2759"/>
<dbReference type="STRING" id="869754.A0A1A0H6Z5"/>
<dbReference type="CDD" id="cd14352">
    <property type="entry name" value="UBA_DCN1"/>
    <property type="match status" value="1"/>
</dbReference>
<dbReference type="AlphaFoldDB" id="A0A1A0H6Z5"/>
<dbReference type="Gene3D" id="1.10.238.10">
    <property type="entry name" value="EF-hand"/>
    <property type="match status" value="1"/>
</dbReference>
<dbReference type="Gene3D" id="1.10.238.200">
    <property type="entry name" value="Cullin, PONY binding domain"/>
    <property type="match status" value="1"/>
</dbReference>
<protein>
    <recommendedName>
        <fullName evidence="2">Defective in cullin neddylation protein</fullName>
    </recommendedName>
</protein>
<dbReference type="PANTHER" id="PTHR12281:SF31">
    <property type="entry name" value="DCN1-LIKE PROTEIN 3"/>
    <property type="match status" value="1"/>
</dbReference>
<sequence length="328" mass="38055">MCTGSVARSPALGPLNRKVVAGFNRYWTLIRTRKAYPGRLDHRSCLSIPYLKNPSIMIFHRTCTDHQPSRSELRKQFCNITRSSTEVATHFLENNQWDVSRAAHAFFDDASKTLDAIPSEALVHLFDKYKDPQNEAMLLIDGTLDYLNDLEIEPEDCRSLTLAFLLDSPQTGEFTRKSFLTFWALECITSLAEMRALILKCHSSIMKSPTEFEKFYQYCFNFIRGSDSRIKSITHEDAVSYWNLLFGECAYLEPCSERLKQWYEFVGSSKRPVSRDTWVMFYKFLIEVISKDPALLSGYDEMSSWPSMVDEFIEWLYEHGHLEAKSED</sequence>
<evidence type="ECO:0000256" key="1">
    <source>
        <dbReference type="ARBA" id="ARBA00022786"/>
    </source>
</evidence>